<dbReference type="RefSeq" id="WP_112745402.1">
    <property type="nucleotide sequence ID" value="NZ_QMFY01000001.1"/>
</dbReference>
<accession>A0A364Y876</accession>
<dbReference type="InterPro" id="IPR003018">
    <property type="entry name" value="GAF"/>
</dbReference>
<feature type="transmembrane region" description="Helical" evidence="2">
    <location>
        <begin position="31"/>
        <end position="52"/>
    </location>
</feature>
<keyword evidence="2" id="KW-0812">Transmembrane</keyword>
<dbReference type="InterPro" id="IPR029016">
    <property type="entry name" value="GAF-like_dom_sf"/>
</dbReference>
<feature type="transmembrane region" description="Helical" evidence="2">
    <location>
        <begin position="139"/>
        <end position="158"/>
    </location>
</feature>
<gene>
    <name evidence="4" type="ORF">DQQ10_03605</name>
</gene>
<dbReference type="Pfam" id="PF13185">
    <property type="entry name" value="GAF_2"/>
    <property type="match status" value="1"/>
</dbReference>
<name>A0A364Y876_9BACT</name>
<feature type="coiled-coil region" evidence="1">
    <location>
        <begin position="212"/>
        <end position="242"/>
    </location>
</feature>
<evidence type="ECO:0000259" key="3">
    <source>
        <dbReference type="SMART" id="SM00065"/>
    </source>
</evidence>
<evidence type="ECO:0000256" key="1">
    <source>
        <dbReference type="SAM" id="Coils"/>
    </source>
</evidence>
<feature type="transmembrane region" description="Helical" evidence="2">
    <location>
        <begin position="84"/>
        <end position="100"/>
    </location>
</feature>
<proteinExistence type="predicted"/>
<dbReference type="SUPFAM" id="SSF55781">
    <property type="entry name" value="GAF domain-like"/>
    <property type="match status" value="1"/>
</dbReference>
<evidence type="ECO:0000313" key="5">
    <source>
        <dbReference type="Proteomes" id="UP000251889"/>
    </source>
</evidence>
<evidence type="ECO:0000256" key="2">
    <source>
        <dbReference type="SAM" id="Phobius"/>
    </source>
</evidence>
<feature type="transmembrane region" description="Helical" evidence="2">
    <location>
        <begin position="58"/>
        <end position="77"/>
    </location>
</feature>
<feature type="domain" description="GAF" evidence="3">
    <location>
        <begin position="264"/>
        <end position="411"/>
    </location>
</feature>
<keyword evidence="2" id="KW-0472">Membrane</keyword>
<feature type="transmembrane region" description="Helical" evidence="2">
    <location>
        <begin position="112"/>
        <end position="132"/>
    </location>
</feature>
<protein>
    <recommendedName>
        <fullName evidence="3">GAF domain-containing protein</fullName>
    </recommendedName>
</protein>
<feature type="transmembrane region" description="Helical" evidence="2">
    <location>
        <begin position="178"/>
        <end position="201"/>
    </location>
</feature>
<sequence>MTMEEKSLWKKVSCLGVKLDMDFRLSRRIILSNRFGMLIAFLTSCFMIVFLFRENSAVLPFLGMLVVALSIPFFNALDMIHTSRLIVSIIPALGIFILNISQKFDGAEGIDILHYATPRMIIIGSVVLPFTMFTAAEKLYVWFSVVFIVSLGVGYDWIHEAMDIDYVSLGLKNDHYAIIFEDSLVMTIMTLAAAGFMFGMGNQYDLKVKKMLDEALAQTDSLKKNEESLRKTLSELEEARTKDDQRNWVAKGVAELSVILQSEKSETVFDTWLSALVKFMKVNQGGLFIAEEKDDKVVELKQVASYAYERKKYLQRAVKPGEGLLGQVFIEGHKMYLKKVPNDYVHITSGLGDAAPRVLVVMPIKNAGGIEGVLELASFHPMEEHHFELLETLSESLATFISNSKINERTRKLLQQAQTMSEELRSNEEEMRQNLEELTATQEAVARKEREYLDRIAQLEEELALVKS</sequence>
<dbReference type="OrthoDB" id="1109395at2"/>
<dbReference type="Proteomes" id="UP000251889">
    <property type="component" value="Unassembled WGS sequence"/>
</dbReference>
<dbReference type="EMBL" id="QMFY01000001">
    <property type="protein sequence ID" value="RAW03187.1"/>
    <property type="molecule type" value="Genomic_DNA"/>
</dbReference>
<feature type="coiled-coil region" evidence="1">
    <location>
        <begin position="407"/>
        <end position="462"/>
    </location>
</feature>
<reference evidence="4 5" key="1">
    <citation type="submission" date="2018-06" db="EMBL/GenBank/DDBJ databases">
        <title>Chryseolinea flavus sp. nov., a member of the phylum Bacteroidetes isolated from soil.</title>
        <authorList>
            <person name="Li Y."/>
            <person name="Wang J."/>
        </authorList>
    </citation>
    <scope>NUCLEOTIDE SEQUENCE [LARGE SCALE GENOMIC DNA]</scope>
    <source>
        <strain evidence="4 5">SDU1-6</strain>
    </source>
</reference>
<keyword evidence="5" id="KW-1185">Reference proteome</keyword>
<keyword evidence="2" id="KW-1133">Transmembrane helix</keyword>
<dbReference type="SMART" id="SM00065">
    <property type="entry name" value="GAF"/>
    <property type="match status" value="1"/>
</dbReference>
<comment type="caution">
    <text evidence="4">The sequence shown here is derived from an EMBL/GenBank/DDBJ whole genome shotgun (WGS) entry which is preliminary data.</text>
</comment>
<keyword evidence="1" id="KW-0175">Coiled coil</keyword>
<evidence type="ECO:0000313" key="4">
    <source>
        <dbReference type="EMBL" id="RAW03187.1"/>
    </source>
</evidence>
<organism evidence="4 5">
    <name type="scientific">Pseudochryseolinea flava</name>
    <dbReference type="NCBI Taxonomy" id="2059302"/>
    <lineage>
        <taxon>Bacteria</taxon>
        <taxon>Pseudomonadati</taxon>
        <taxon>Bacteroidota</taxon>
        <taxon>Cytophagia</taxon>
        <taxon>Cytophagales</taxon>
        <taxon>Fulvivirgaceae</taxon>
        <taxon>Pseudochryseolinea</taxon>
    </lineage>
</organism>
<dbReference type="Gene3D" id="3.30.450.40">
    <property type="match status" value="1"/>
</dbReference>
<dbReference type="AlphaFoldDB" id="A0A364Y876"/>